<evidence type="ECO:0000256" key="1">
    <source>
        <dbReference type="SAM" id="SignalP"/>
    </source>
</evidence>
<dbReference type="EMBL" id="CP000750">
    <property type="protein sequence ID" value="ABS03078.1"/>
    <property type="molecule type" value="Genomic_DNA"/>
</dbReference>
<dbReference type="KEGG" id="kra:Krad_1592"/>
<accession>A6W8D9</accession>
<feature type="chain" id="PRO_5038900586" evidence="1">
    <location>
        <begin position="19"/>
        <end position="392"/>
    </location>
</feature>
<reference evidence="4" key="1">
    <citation type="journal article" date="2008" name="PLoS ONE">
        <title>Survival in nuclear waste, extreme resistance, and potential applications gleaned from the genome sequence of Kineococcus radiotolerans SRS30216.</title>
        <authorList>
            <person name="Bagwell C.E."/>
            <person name="Bhat S."/>
            <person name="Hawkins G.M."/>
            <person name="Smith B.W."/>
            <person name="Biswas T."/>
            <person name="Hoover T.R."/>
            <person name="Saunders E."/>
            <person name="Han C.S."/>
            <person name="Tsodikov O.V."/>
            <person name="Shimkets L.J."/>
        </authorList>
    </citation>
    <scope>NUCLEOTIDE SEQUENCE [LARGE SCALE GENOMIC DNA]</scope>
    <source>
        <strain evidence="4">ATCC BAA-149 / DSM 14245 / SRS30216</strain>
    </source>
</reference>
<dbReference type="InterPro" id="IPR000073">
    <property type="entry name" value="AB_hydrolase_1"/>
</dbReference>
<protein>
    <submittedName>
        <fullName evidence="3">Secreted protein</fullName>
    </submittedName>
</protein>
<feature type="domain" description="AB hydrolase-1" evidence="2">
    <location>
        <begin position="163"/>
        <end position="278"/>
    </location>
</feature>
<organism evidence="3 4">
    <name type="scientific">Kineococcus radiotolerans (strain ATCC BAA-149 / DSM 14245 / SRS30216)</name>
    <dbReference type="NCBI Taxonomy" id="266940"/>
    <lineage>
        <taxon>Bacteria</taxon>
        <taxon>Bacillati</taxon>
        <taxon>Actinomycetota</taxon>
        <taxon>Actinomycetes</taxon>
        <taxon>Kineosporiales</taxon>
        <taxon>Kineosporiaceae</taxon>
        <taxon>Kineococcus</taxon>
    </lineage>
</organism>
<evidence type="ECO:0000313" key="3">
    <source>
        <dbReference type="EMBL" id="ABS03078.1"/>
    </source>
</evidence>
<gene>
    <name evidence="3" type="ordered locus">Krad_1592</name>
</gene>
<sequence>MRGRRVASLAAATATVTAALTGAALTGVAVGFARAVVTPRRDKPDDLEVLQVGPRRVVLTETADTVVPGRYGVWTDGGAGHFRVGDVLDVTDGRVTRELLGVDAGVPRPGAARWNQYYYAGNPTAALGLAHDDLAVSGEVGELPCWSVPAAAPGAVPGGVWAVLVHGRGATREEALRALPVLHELGIPCLVPSYRNDADAPAVAAGRYGLGDTEWRDVEAVVQHALDSGARRVLLVGWSMGGAILLQLVARSPLAGRVAALVLDGPVLDWYDVLDHQARRRRIPVRLGRYGLRLLAHPLGRRLVGVEGPLDLRPMDWVRRAGELVLPVLLLHSDADDYVPDGPSRRLAQARPDLVTYVPSSTAGHTREWNVDPQRWETAVRRFVSTTLREDA</sequence>
<dbReference type="AlphaFoldDB" id="A6W8D9"/>
<dbReference type="Gene3D" id="3.40.50.1820">
    <property type="entry name" value="alpha/beta hydrolase"/>
    <property type="match status" value="1"/>
</dbReference>
<dbReference type="InterPro" id="IPR029058">
    <property type="entry name" value="AB_hydrolase_fold"/>
</dbReference>
<proteinExistence type="predicted"/>
<dbReference type="eggNOG" id="COG1073">
    <property type="taxonomic scope" value="Bacteria"/>
</dbReference>
<dbReference type="HOGENOM" id="CLU_057522_0_0_11"/>
<dbReference type="STRING" id="266940.Krad_1592"/>
<dbReference type="SUPFAM" id="SSF53474">
    <property type="entry name" value="alpha/beta-Hydrolases"/>
    <property type="match status" value="1"/>
</dbReference>
<dbReference type="OrthoDB" id="8111537at2"/>
<dbReference type="ESTHER" id="kinrd-a6w8d9">
    <property type="family name" value="6_AlphaBeta_hydrolase"/>
</dbReference>
<name>A6W8D9_KINRD</name>
<evidence type="ECO:0000259" key="2">
    <source>
        <dbReference type="Pfam" id="PF00561"/>
    </source>
</evidence>
<dbReference type="Proteomes" id="UP000001116">
    <property type="component" value="Chromosome"/>
</dbReference>
<dbReference type="GO" id="GO:0003824">
    <property type="term" value="F:catalytic activity"/>
    <property type="evidence" value="ECO:0007669"/>
    <property type="project" value="UniProtKB-ARBA"/>
</dbReference>
<evidence type="ECO:0000313" key="4">
    <source>
        <dbReference type="Proteomes" id="UP000001116"/>
    </source>
</evidence>
<feature type="signal peptide" evidence="1">
    <location>
        <begin position="1"/>
        <end position="18"/>
    </location>
</feature>
<dbReference type="Pfam" id="PF00561">
    <property type="entry name" value="Abhydrolase_1"/>
    <property type="match status" value="1"/>
</dbReference>
<keyword evidence="1" id="KW-0732">Signal</keyword>
<keyword evidence="4" id="KW-1185">Reference proteome</keyword>